<feature type="region of interest" description="Disordered" evidence="1">
    <location>
        <begin position="528"/>
        <end position="558"/>
    </location>
</feature>
<sequence>MTTAELADVLQTASVVTRYCLPEGSSELPHKLLQFVAARESAETQDPFYKRWLLNRTAELAARDGDLPTVRWLMESYLPAESVDNVVGEAAANGHLEILQWLYDQHRDRVCFGGLEMCGAVKNEHERVVAWLREHAVPRAECRNDVLRAGAEAGDLDVVKWLCEDRGSDGTALVKIAIRCCQWETARWIMELCGMKRIPLDTYFPARPGNLSFLKYLTARELGSFHVGTLLAAAAHGHLDVVKWLHLEQGVDLTVDAMRDAAQNGHLGVVQWLFERRCGMCDSSVLASAAKAGHLEVVKWLHTTRNEGCSERAMDEAAVNGHLDVVQWLHKHRSEGCTKLAMDGAAAACNGHLDVVKWLHYNRSEGSTTLALDLAAQNGHFSVVKWLHENRSVGCTPAAMEKAAKYGYLRIVKWLYVHSQVSCSATTMDKAAASGHLDVLKRMTENCSERCSSVAMTHAIMRGHFDLQQWLLANYGDELFGCHFEAPRLDWCSSNSQSFRQIERAPPPPVEVNYNWDWVLAAAVGKRKRGTGSLRNQRRQAKRTAGRERNQAAVKKRMMSSGVILTKRTPKTTPRQRKTPVKPKPVSMRAWRGESPIPNRGDGINRGWAQVPAKRMAHETQNHLQLNFYRRIKQYI</sequence>
<dbReference type="Pfam" id="PF13637">
    <property type="entry name" value="Ank_4"/>
    <property type="match status" value="1"/>
</dbReference>
<feature type="compositionally biased region" description="Basic residues" evidence="1">
    <location>
        <begin position="570"/>
        <end position="581"/>
    </location>
</feature>
<proteinExistence type="predicted"/>
<dbReference type="Pfam" id="PF12796">
    <property type="entry name" value="Ank_2"/>
    <property type="match status" value="2"/>
</dbReference>
<dbReference type="InParanoid" id="G4Z9M2"/>
<feature type="compositionally biased region" description="Basic residues" evidence="1">
    <location>
        <begin position="528"/>
        <end position="544"/>
    </location>
</feature>
<dbReference type="KEGG" id="psoj:PHYSODRAFT_327451"/>
<evidence type="ECO:0000313" key="2">
    <source>
        <dbReference type="EMBL" id="EGZ19136.1"/>
    </source>
</evidence>
<dbReference type="PANTHER" id="PTHR46586">
    <property type="entry name" value="ANKYRIN REPEAT-CONTAINING PROTEIN"/>
    <property type="match status" value="1"/>
</dbReference>
<dbReference type="RefSeq" id="XP_009521853.1">
    <property type="nucleotide sequence ID" value="XM_009523558.1"/>
</dbReference>
<dbReference type="Proteomes" id="UP000002640">
    <property type="component" value="Unassembled WGS sequence"/>
</dbReference>
<dbReference type="InterPro" id="IPR036770">
    <property type="entry name" value="Ankyrin_rpt-contain_sf"/>
</dbReference>
<evidence type="ECO:0000313" key="3">
    <source>
        <dbReference type="Proteomes" id="UP000002640"/>
    </source>
</evidence>
<dbReference type="PANTHER" id="PTHR46586:SF3">
    <property type="entry name" value="ANKYRIN REPEAT-CONTAINING PROTEIN"/>
    <property type="match status" value="1"/>
</dbReference>
<accession>G4Z9M2</accession>
<reference evidence="2 3" key="1">
    <citation type="journal article" date="2006" name="Science">
        <title>Phytophthora genome sequences uncover evolutionary origins and mechanisms of pathogenesis.</title>
        <authorList>
            <person name="Tyler B.M."/>
            <person name="Tripathy S."/>
            <person name="Zhang X."/>
            <person name="Dehal P."/>
            <person name="Jiang R.H."/>
            <person name="Aerts A."/>
            <person name="Arredondo F.D."/>
            <person name="Baxter L."/>
            <person name="Bensasson D."/>
            <person name="Beynon J.L."/>
            <person name="Chapman J."/>
            <person name="Damasceno C.M."/>
            <person name="Dorrance A.E."/>
            <person name="Dou D."/>
            <person name="Dickerman A.W."/>
            <person name="Dubchak I.L."/>
            <person name="Garbelotto M."/>
            <person name="Gijzen M."/>
            <person name="Gordon S.G."/>
            <person name="Govers F."/>
            <person name="Grunwald N.J."/>
            <person name="Huang W."/>
            <person name="Ivors K.L."/>
            <person name="Jones R.W."/>
            <person name="Kamoun S."/>
            <person name="Krampis K."/>
            <person name="Lamour K.H."/>
            <person name="Lee M.K."/>
            <person name="McDonald W.H."/>
            <person name="Medina M."/>
            <person name="Meijer H.J."/>
            <person name="Nordberg E.K."/>
            <person name="Maclean D.J."/>
            <person name="Ospina-Giraldo M.D."/>
            <person name="Morris P.F."/>
            <person name="Phuntumart V."/>
            <person name="Putnam N.H."/>
            <person name="Rash S."/>
            <person name="Rose J.K."/>
            <person name="Sakihama Y."/>
            <person name="Salamov A.A."/>
            <person name="Savidor A."/>
            <person name="Scheuring C.F."/>
            <person name="Smith B.M."/>
            <person name="Sobral B.W."/>
            <person name="Terry A."/>
            <person name="Torto-Alalibo T.A."/>
            <person name="Win J."/>
            <person name="Xu Z."/>
            <person name="Zhang H."/>
            <person name="Grigoriev I.V."/>
            <person name="Rokhsar D.S."/>
            <person name="Boore J.L."/>
        </authorList>
    </citation>
    <scope>NUCLEOTIDE SEQUENCE [LARGE SCALE GENOMIC DNA]</scope>
    <source>
        <strain evidence="2 3">P6497</strain>
    </source>
</reference>
<organism evidence="2 3">
    <name type="scientific">Phytophthora sojae (strain P6497)</name>
    <name type="common">Soybean stem and root rot agent</name>
    <name type="synonym">Phytophthora megasperma f. sp. glycines</name>
    <dbReference type="NCBI Taxonomy" id="1094619"/>
    <lineage>
        <taxon>Eukaryota</taxon>
        <taxon>Sar</taxon>
        <taxon>Stramenopiles</taxon>
        <taxon>Oomycota</taxon>
        <taxon>Peronosporomycetes</taxon>
        <taxon>Peronosporales</taxon>
        <taxon>Peronosporaceae</taxon>
        <taxon>Phytophthora</taxon>
    </lineage>
</organism>
<feature type="region of interest" description="Disordered" evidence="1">
    <location>
        <begin position="570"/>
        <end position="604"/>
    </location>
</feature>
<keyword evidence="3" id="KW-1185">Reference proteome</keyword>
<dbReference type="SMR" id="G4Z9M2"/>
<evidence type="ECO:0000256" key="1">
    <source>
        <dbReference type="SAM" id="MobiDB-lite"/>
    </source>
</evidence>
<dbReference type="InterPro" id="IPR002110">
    <property type="entry name" value="Ankyrin_rpt"/>
</dbReference>
<dbReference type="EMBL" id="JH159153">
    <property type="protein sequence ID" value="EGZ19136.1"/>
    <property type="molecule type" value="Genomic_DNA"/>
</dbReference>
<dbReference type="GeneID" id="20645614"/>
<dbReference type="AlphaFoldDB" id="G4Z9M2"/>
<gene>
    <name evidence="2" type="ORF">PHYSODRAFT_327451</name>
</gene>
<protein>
    <submittedName>
        <fullName evidence="2">Uncharacterized protein</fullName>
    </submittedName>
</protein>
<dbReference type="InterPro" id="IPR052050">
    <property type="entry name" value="SecEffector_AnkRepeat"/>
</dbReference>
<dbReference type="Gene3D" id="1.25.40.20">
    <property type="entry name" value="Ankyrin repeat-containing domain"/>
    <property type="match status" value="3"/>
</dbReference>
<dbReference type="SUPFAM" id="SSF48403">
    <property type="entry name" value="Ankyrin repeat"/>
    <property type="match status" value="2"/>
</dbReference>
<name>G4Z9M2_PHYSP</name>